<evidence type="ECO:0000313" key="3">
    <source>
        <dbReference type="Proteomes" id="UP001210231"/>
    </source>
</evidence>
<keyword evidence="1" id="KW-0472">Membrane</keyword>
<evidence type="ECO:0000256" key="1">
    <source>
        <dbReference type="SAM" id="Phobius"/>
    </source>
</evidence>
<accession>A0ABT4UQI5</accession>
<dbReference type="Proteomes" id="UP001210231">
    <property type="component" value="Unassembled WGS sequence"/>
</dbReference>
<reference evidence="2 3" key="1">
    <citation type="submission" date="2022-12" db="EMBL/GenBank/DDBJ databases">
        <title>Chitinophagaceae gen. sp. nov., a new member of the family Chitinophagaceae, isolated from soil in a chemical factory.</title>
        <authorList>
            <person name="Ke Z."/>
        </authorList>
    </citation>
    <scope>NUCLEOTIDE SEQUENCE [LARGE SCALE GENOMIC DNA]</scope>
    <source>
        <strain evidence="2 3">LY-5</strain>
    </source>
</reference>
<sequence>MPKSLKFIVVASLFIVCLLTLYRYIIGFIAFPVTANPNVSAYMSYGLMLDLKLAGVIMLTAIILSNIPKCHFYKDDFGKILAILVFGLAGLVLVGYYLLDIASIMSLRERLDYSIYQSILKNDEKGLIFRQKFSWSTFSIIVAIGTWLFTLAIIAIHSLFKKAKVKKGNDKQRYILNGVFLLLSIIMIRGSFFSKALTPQIAERAIQPSNMVGAINPIITLIYKYELPDNKK</sequence>
<protein>
    <submittedName>
        <fullName evidence="2">Uncharacterized protein</fullName>
    </submittedName>
</protein>
<comment type="caution">
    <text evidence="2">The sequence shown here is derived from an EMBL/GenBank/DDBJ whole genome shotgun (WGS) entry which is preliminary data.</text>
</comment>
<name>A0ABT4UQI5_9BACT</name>
<feature type="transmembrane region" description="Helical" evidence="1">
    <location>
        <begin position="51"/>
        <end position="68"/>
    </location>
</feature>
<evidence type="ECO:0000313" key="2">
    <source>
        <dbReference type="EMBL" id="MDA3616423.1"/>
    </source>
</evidence>
<feature type="transmembrane region" description="Helical" evidence="1">
    <location>
        <begin position="80"/>
        <end position="99"/>
    </location>
</feature>
<feature type="transmembrane region" description="Helical" evidence="1">
    <location>
        <begin position="7"/>
        <end position="31"/>
    </location>
</feature>
<feature type="transmembrane region" description="Helical" evidence="1">
    <location>
        <begin position="133"/>
        <end position="154"/>
    </location>
</feature>
<dbReference type="EMBL" id="JAQGEF010000030">
    <property type="protein sequence ID" value="MDA3616423.1"/>
    <property type="molecule type" value="Genomic_DNA"/>
</dbReference>
<keyword evidence="3" id="KW-1185">Reference proteome</keyword>
<feature type="transmembrane region" description="Helical" evidence="1">
    <location>
        <begin position="174"/>
        <end position="193"/>
    </location>
</feature>
<dbReference type="RefSeq" id="WP_407032752.1">
    <property type="nucleotide sequence ID" value="NZ_JAQGEF010000030.1"/>
</dbReference>
<organism evidence="2 3">
    <name type="scientific">Polluticaenibacter yanchengensis</name>
    <dbReference type="NCBI Taxonomy" id="3014562"/>
    <lineage>
        <taxon>Bacteria</taxon>
        <taxon>Pseudomonadati</taxon>
        <taxon>Bacteroidota</taxon>
        <taxon>Chitinophagia</taxon>
        <taxon>Chitinophagales</taxon>
        <taxon>Chitinophagaceae</taxon>
        <taxon>Polluticaenibacter</taxon>
    </lineage>
</organism>
<keyword evidence="1" id="KW-1133">Transmembrane helix</keyword>
<gene>
    <name evidence="2" type="ORF">O3P16_16545</name>
</gene>
<proteinExistence type="predicted"/>
<keyword evidence="1" id="KW-0812">Transmembrane</keyword>